<evidence type="ECO:0000256" key="5">
    <source>
        <dbReference type="ARBA" id="ARBA00035013"/>
    </source>
</evidence>
<dbReference type="OrthoDB" id="506370at2"/>
<proteinExistence type="inferred from homology"/>
<dbReference type="RefSeq" id="WP_146799446.1">
    <property type="nucleotide sequence ID" value="NZ_VOLP01000012.1"/>
</dbReference>
<evidence type="ECO:0000313" key="10">
    <source>
        <dbReference type="Proteomes" id="UP000321525"/>
    </source>
</evidence>
<keyword evidence="3" id="KW-0560">Oxidoreductase</keyword>
<dbReference type="PANTHER" id="PTHR31136:SF5">
    <property type="entry name" value="2-OXOADIPATE DIOXYGENASE_DECARBOXYLASE, CHLOROPLASTIC"/>
    <property type="match status" value="1"/>
</dbReference>
<dbReference type="PANTHER" id="PTHR31136">
    <property type="entry name" value="DUF1338 DOMAIN-CONTAINING PROTEIN"/>
    <property type="match status" value="1"/>
</dbReference>
<organism evidence="9 11">
    <name type="scientific">Colwellia hornerae</name>
    <dbReference type="NCBI Taxonomy" id="89402"/>
    <lineage>
        <taxon>Bacteria</taxon>
        <taxon>Pseudomonadati</taxon>
        <taxon>Pseudomonadota</taxon>
        <taxon>Gammaproteobacteria</taxon>
        <taxon>Alteromonadales</taxon>
        <taxon>Colwelliaceae</taxon>
        <taxon>Colwellia</taxon>
    </lineage>
</organism>
<accession>A0A5C6QAQ1</accession>
<gene>
    <name evidence="8" type="ORF">ESZ26_09760</name>
    <name evidence="9" type="ORF">ESZ27_10905</name>
</gene>
<keyword evidence="10" id="KW-1185">Reference proteome</keyword>
<comment type="cofactor">
    <cofactor evidence="1">
        <name>Fe(2+)</name>
        <dbReference type="ChEBI" id="CHEBI:29033"/>
    </cofactor>
</comment>
<evidence type="ECO:0000256" key="4">
    <source>
        <dbReference type="ARBA" id="ARBA00023004"/>
    </source>
</evidence>
<dbReference type="CDD" id="cd16350">
    <property type="entry name" value="VOC_like"/>
    <property type="match status" value="1"/>
</dbReference>
<dbReference type="Gene3D" id="3.10.180.50">
    <property type="match status" value="1"/>
</dbReference>
<comment type="caution">
    <text evidence="9">The sequence shown here is derived from an EMBL/GenBank/DDBJ whole genome shotgun (WGS) entry which is preliminary data.</text>
</comment>
<dbReference type="SMART" id="SM01150">
    <property type="entry name" value="DUF1338"/>
    <property type="match status" value="1"/>
</dbReference>
<dbReference type="EMBL" id="VOLQ01000019">
    <property type="protein sequence ID" value="TWX66134.1"/>
    <property type="molecule type" value="Genomic_DNA"/>
</dbReference>
<reference evidence="9 11" key="1">
    <citation type="submission" date="2019-07" db="EMBL/GenBank/DDBJ databases">
        <title>Genomes of sea-ice associated Colwellia species.</title>
        <authorList>
            <person name="Bowman J.P."/>
        </authorList>
    </citation>
    <scope>NUCLEOTIDE SEQUENCE [LARGE SCALE GENOMIC DNA]</scope>
    <source>
        <strain evidence="8 10">ACAM 607</strain>
        <strain evidence="9 11">IC036</strain>
    </source>
</reference>
<evidence type="ECO:0000256" key="6">
    <source>
        <dbReference type="ARBA" id="ARBA00035023"/>
    </source>
</evidence>
<comment type="similarity">
    <text evidence="5">Belongs to the 2-oxoadipate dioxygenase/decarboxylase family.</text>
</comment>
<dbReference type="AlphaFoldDB" id="A0A5C6QAQ1"/>
<evidence type="ECO:0000256" key="1">
    <source>
        <dbReference type="ARBA" id="ARBA00001954"/>
    </source>
</evidence>
<dbReference type="Proteomes" id="UP000321525">
    <property type="component" value="Unassembled WGS sequence"/>
</dbReference>
<keyword evidence="2" id="KW-0223">Dioxygenase</keyword>
<name>A0A5C6QAQ1_9GAMM</name>
<dbReference type="Proteomes" id="UP000321917">
    <property type="component" value="Unassembled WGS sequence"/>
</dbReference>
<dbReference type="EC" id="1.13.11.93" evidence="6"/>
<evidence type="ECO:0000256" key="2">
    <source>
        <dbReference type="ARBA" id="ARBA00022964"/>
    </source>
</evidence>
<protein>
    <recommendedName>
        <fullName evidence="6">2-oxoadipate dioxygenase/decarboxylase</fullName>
        <ecNumber evidence="6">1.13.11.93</ecNumber>
    </recommendedName>
    <alternativeName>
        <fullName evidence="7">2-hydroxyglutarate synthase</fullName>
    </alternativeName>
</protein>
<dbReference type="EMBL" id="VOLR01000012">
    <property type="protein sequence ID" value="TWX59248.1"/>
    <property type="molecule type" value="Genomic_DNA"/>
</dbReference>
<dbReference type="Pfam" id="PF07063">
    <property type="entry name" value="HGLS"/>
    <property type="match status" value="2"/>
</dbReference>
<evidence type="ECO:0000313" key="9">
    <source>
        <dbReference type="EMBL" id="TWX66134.1"/>
    </source>
</evidence>
<sequence length="273" mass="30280">MTNINSIQHQQVTDLFANIWQNYVEVTPSAHKIHDLLSSGSDLINDHVAYRTFDSAKVNLDKLAAILISLGYKYSGEYDFSSKKLNAKHFEHSDASLPKVFISELRVKEFSVDVQNIIEKMVNAIDDVKVTDSSFLYSGTHWQVSKAEYQTLLAESEYAAWVAAWGYRANHFTVSVNHLDNFNTVEDVNAAVKAGGFLLNTTGGEIKGDSIVKLEQSSTMADKALVKFSDGEVEIPSCFYEFAKRYPLESGELYSGFVAASADKIFESTNAAA</sequence>
<dbReference type="GO" id="GO:0051213">
    <property type="term" value="F:dioxygenase activity"/>
    <property type="evidence" value="ECO:0007669"/>
    <property type="project" value="UniProtKB-KW"/>
</dbReference>
<evidence type="ECO:0000256" key="7">
    <source>
        <dbReference type="ARBA" id="ARBA00035045"/>
    </source>
</evidence>
<evidence type="ECO:0000256" key="3">
    <source>
        <dbReference type="ARBA" id="ARBA00023002"/>
    </source>
</evidence>
<keyword evidence="4" id="KW-0408">Iron</keyword>
<evidence type="ECO:0000313" key="8">
    <source>
        <dbReference type="EMBL" id="TWX59248.1"/>
    </source>
</evidence>
<evidence type="ECO:0000313" key="11">
    <source>
        <dbReference type="Proteomes" id="UP000321917"/>
    </source>
</evidence>
<dbReference type="InterPro" id="IPR009770">
    <property type="entry name" value="HGLS"/>
</dbReference>